<dbReference type="GO" id="GO:0016791">
    <property type="term" value="F:phosphatase activity"/>
    <property type="evidence" value="ECO:0007669"/>
    <property type="project" value="TreeGrafter"/>
</dbReference>
<sequence>MKVAVFDFDGTLHHPGAGIAAADIAALRAWREAGHVAICATGRSRSKLARGLAGAEGLFDFHVLSNGSAATTVDDQLLYTHPVPNHVLVEAVARFGATPGLAVCGTTWGDNDAIFADTTADLSVEDGRDLIAGFTTMSADDIPDHDFALLVFWLPHTAATTPANTAEIIAWAEAHPEINYARNANFVDVMAPGRDKAAGIIDVLAHLGRDRVDVELYTFGDSWNDLPMHAIADVSHSFPYSPADVQSASDHVIESVGETLLSYLAAPSTHSSESTCQ</sequence>
<comment type="caution">
    <text evidence="1">The sequence shown here is derived from an EMBL/GenBank/DDBJ whole genome shotgun (WGS) entry which is preliminary data.</text>
</comment>
<name>A0A9X3LVH3_9CORY</name>
<dbReference type="InterPro" id="IPR036412">
    <property type="entry name" value="HAD-like_sf"/>
</dbReference>
<accession>A0A9X3LVH3</accession>
<dbReference type="Gene3D" id="3.30.1240.10">
    <property type="match status" value="1"/>
</dbReference>
<dbReference type="GO" id="GO:0005829">
    <property type="term" value="C:cytosol"/>
    <property type="evidence" value="ECO:0007669"/>
    <property type="project" value="TreeGrafter"/>
</dbReference>
<evidence type="ECO:0000313" key="2">
    <source>
        <dbReference type="Proteomes" id="UP001146468"/>
    </source>
</evidence>
<dbReference type="AlphaFoldDB" id="A0A9X3LVH3"/>
<keyword evidence="2" id="KW-1185">Reference proteome</keyword>
<gene>
    <name evidence="1" type="ORF">L8U60_05400</name>
</gene>
<dbReference type="InterPro" id="IPR023214">
    <property type="entry name" value="HAD_sf"/>
</dbReference>
<organism evidence="1 2">
    <name type="scientific">Corynebacterium meitnerae</name>
    <dbReference type="NCBI Taxonomy" id="2913498"/>
    <lineage>
        <taxon>Bacteria</taxon>
        <taxon>Bacillati</taxon>
        <taxon>Actinomycetota</taxon>
        <taxon>Actinomycetes</taxon>
        <taxon>Mycobacteriales</taxon>
        <taxon>Corynebacteriaceae</taxon>
        <taxon>Corynebacterium</taxon>
    </lineage>
</organism>
<protein>
    <submittedName>
        <fullName evidence="1">HAD family hydrolase</fullName>
    </submittedName>
</protein>
<dbReference type="Proteomes" id="UP001146468">
    <property type="component" value="Unassembled WGS sequence"/>
</dbReference>
<keyword evidence="1" id="KW-0378">Hydrolase</keyword>
<proteinExistence type="predicted"/>
<reference evidence="1" key="1">
    <citation type="submission" date="2022-02" db="EMBL/GenBank/DDBJ databases">
        <title>Corynebacterium sp. from urogenital microbiome.</title>
        <authorList>
            <person name="Cappelli E.A."/>
            <person name="Ribeiro T.G."/>
            <person name="Peixe L."/>
        </authorList>
    </citation>
    <scope>NUCLEOTIDE SEQUENCE</scope>
    <source>
        <strain evidence="1">C8Ua_172</strain>
    </source>
</reference>
<dbReference type="GO" id="GO:0000287">
    <property type="term" value="F:magnesium ion binding"/>
    <property type="evidence" value="ECO:0007669"/>
    <property type="project" value="TreeGrafter"/>
</dbReference>
<dbReference type="Gene3D" id="3.40.50.1000">
    <property type="entry name" value="HAD superfamily/HAD-like"/>
    <property type="match status" value="1"/>
</dbReference>
<evidence type="ECO:0000313" key="1">
    <source>
        <dbReference type="EMBL" id="MCZ9293920.1"/>
    </source>
</evidence>
<dbReference type="SUPFAM" id="SSF56784">
    <property type="entry name" value="HAD-like"/>
    <property type="match status" value="1"/>
</dbReference>
<dbReference type="RefSeq" id="WP_269965350.1">
    <property type="nucleotide sequence ID" value="NZ_JAKMUS010000006.1"/>
</dbReference>
<dbReference type="PANTHER" id="PTHR10000">
    <property type="entry name" value="PHOSPHOSERINE PHOSPHATASE"/>
    <property type="match status" value="1"/>
</dbReference>
<dbReference type="EMBL" id="JAKMUS010000006">
    <property type="protein sequence ID" value="MCZ9293920.1"/>
    <property type="molecule type" value="Genomic_DNA"/>
</dbReference>
<dbReference type="PANTHER" id="PTHR10000:SF8">
    <property type="entry name" value="HAD SUPERFAMILY HYDROLASE-LIKE, TYPE 3"/>
    <property type="match status" value="1"/>
</dbReference>
<dbReference type="Pfam" id="PF08282">
    <property type="entry name" value="Hydrolase_3"/>
    <property type="match status" value="1"/>
</dbReference>